<dbReference type="InterPro" id="IPR000873">
    <property type="entry name" value="AMP-dep_synth/lig_dom"/>
</dbReference>
<keyword evidence="4" id="KW-1185">Reference proteome</keyword>
<dbReference type="Gene3D" id="2.30.38.10">
    <property type="entry name" value="Luciferase, Domain 3"/>
    <property type="match status" value="1"/>
</dbReference>
<dbReference type="PROSITE" id="PS00455">
    <property type="entry name" value="AMP_BINDING"/>
    <property type="match status" value="1"/>
</dbReference>
<dbReference type="Proteomes" id="UP001142400">
    <property type="component" value="Unassembled WGS sequence"/>
</dbReference>
<dbReference type="SUPFAM" id="SSF47336">
    <property type="entry name" value="ACP-like"/>
    <property type="match status" value="1"/>
</dbReference>
<dbReference type="SUPFAM" id="SSF52777">
    <property type="entry name" value="CoA-dependent acyltransferases"/>
    <property type="match status" value="1"/>
</dbReference>
<dbReference type="InterPro" id="IPR020845">
    <property type="entry name" value="AMP-binding_CS"/>
</dbReference>
<dbReference type="Pfam" id="PF00975">
    <property type="entry name" value="Thioesterase"/>
    <property type="match status" value="1"/>
</dbReference>
<evidence type="ECO:0000313" key="3">
    <source>
        <dbReference type="EMBL" id="MCQ8830178.1"/>
    </source>
</evidence>
<dbReference type="CDD" id="cd05930">
    <property type="entry name" value="A_NRPS"/>
    <property type="match status" value="1"/>
</dbReference>
<dbReference type="GO" id="GO:0005737">
    <property type="term" value="C:cytoplasm"/>
    <property type="evidence" value="ECO:0007669"/>
    <property type="project" value="TreeGrafter"/>
</dbReference>
<dbReference type="AlphaFoldDB" id="A0A9X2LUU5"/>
<organism evidence="3 4">
    <name type="scientific">Streptomyces malaysiensis subsp. samsunensis</name>
    <dbReference type="NCBI Taxonomy" id="459658"/>
    <lineage>
        <taxon>Bacteria</taxon>
        <taxon>Bacillati</taxon>
        <taxon>Actinomycetota</taxon>
        <taxon>Actinomycetes</taxon>
        <taxon>Kitasatosporales</taxon>
        <taxon>Streptomycetaceae</taxon>
        <taxon>Streptomyces</taxon>
        <taxon>Streptomyces violaceusniger group</taxon>
    </lineage>
</organism>
<dbReference type="GO" id="GO:0031177">
    <property type="term" value="F:phosphopantetheine binding"/>
    <property type="evidence" value="ECO:0007669"/>
    <property type="project" value="TreeGrafter"/>
</dbReference>
<dbReference type="Gene3D" id="3.30.300.30">
    <property type="match status" value="1"/>
</dbReference>
<dbReference type="Gene3D" id="3.30.559.30">
    <property type="entry name" value="Nonribosomal peptide synthetase, condensation domain"/>
    <property type="match status" value="1"/>
</dbReference>
<dbReference type="InterPro" id="IPR010071">
    <property type="entry name" value="AA_adenyl_dom"/>
</dbReference>
<sequence length="1101" mass="117966">MRDGAKPLAFTRVPRWTPPSATDAGTGVHGIRLDAELTDALERTAGEGETSLAALLLAGHARVLATVAAERDLLLGCVPQDGPGPARPLGLSVADCTWAELAALADGALKGLGPAAGARPEAVLDLSGLDLSGLDLSGLDRSGPAEHEGTPAQGHGESPPAALADGVVLRVAWSRDEHGLSLRVLHDRAAIDGGYARRLAGYHLAALRLLVADPHGSHEAESLLSPQETEKQLYGLAGPTVELPDRTFVELFQERARGCPDAIAVEHGTVRWTYRELERRVNRIAHALVEAGVGTEDVVAVVMDRTPEWIAAALGVFTAGGVYLPVRPDFPVERVVAQLERSGCAVALTDPDSEALVRASSARLAAPLTRLSVPRVLARGGHAEPPRVEVTPGQAAYIYFTSGSTGSPKGALCEHAGFLNHLHAKIEDTGMTAGGGDVATQIASQCFDISLWQFAAPLLIGGSVRIVDTRTQLDVAAFVEEIVEGRVTVMQVVPSYLEVLLTHLEQHPSPLGALRSVSVTGEALTYELVQRWFAAYPDIQLVNAYGATETSDDPMHEVLHGVPERDFVSVGRALRNVNTYVLDENLALVPLGTPGEIAFSGVCVGRGYINDEERTQEAFVPDPFRPGSRMYRTGDFGRWLPEDRLEFLGRRDAQVKIRGFRIEIGEIENKLLTMEGVREAAVVTEGDTSEQRVLVAFLSGSEKVTAARVRDFLGTVLPDYMVPTHVHRVDRLPLTENGKIDKKALARPVEETAGRPAHIPPATPAERRLAELWADVLGVPLERIGRSDDFFELGGTSLAAVRLLVRLDRALSLKDLAAHPVLADCAAVLEPHRAGAFARPVATRLLQPLAAVPDPHHTLVCFPFAGGNAVNFRPLAGELQRDGIAVFGVEPPGHDFAGDGEPMEDVPVLASWVRDEIVAHLSTPVSVWGHSTGVAAALETARLLAEAGRPVERVYIGALPLGDAETLAAEMAQAATADEESLLSRLRAGEVYTELDELGAERADVVAGAYQHDVLTAGRHLRAVREDPEAYRLDAPVEVVVARDDTATASFTEEYGGWKAISDRVTLHELERGGHYFVRTRPAETAALIRSGCLPSQSRDR</sequence>
<comment type="caution">
    <text evidence="3">The sequence shown here is derived from an EMBL/GenBank/DDBJ whole genome shotgun (WGS) entry which is preliminary data.</text>
</comment>
<dbReference type="RefSeq" id="WP_257631372.1">
    <property type="nucleotide sequence ID" value="NZ_JANIIC010000013.1"/>
</dbReference>
<dbReference type="InterPro" id="IPR029058">
    <property type="entry name" value="AB_hydrolase_fold"/>
</dbReference>
<dbReference type="NCBIfam" id="TIGR01733">
    <property type="entry name" value="AA-adenyl-dom"/>
    <property type="match status" value="1"/>
</dbReference>
<dbReference type="SUPFAM" id="SSF53474">
    <property type="entry name" value="alpha/beta-Hydrolases"/>
    <property type="match status" value="1"/>
</dbReference>
<dbReference type="PANTHER" id="PTHR45527">
    <property type="entry name" value="NONRIBOSOMAL PEPTIDE SYNTHETASE"/>
    <property type="match status" value="1"/>
</dbReference>
<protein>
    <submittedName>
        <fullName evidence="3">Amino acid adenylation domain-containing protein</fullName>
    </submittedName>
</protein>
<dbReference type="PROSITE" id="PS50075">
    <property type="entry name" value="CARRIER"/>
    <property type="match status" value="1"/>
</dbReference>
<dbReference type="InterPro" id="IPR025110">
    <property type="entry name" value="AMP-bd_C"/>
</dbReference>
<dbReference type="Pfam" id="PF00501">
    <property type="entry name" value="AMP-binding"/>
    <property type="match status" value="1"/>
</dbReference>
<dbReference type="InterPro" id="IPR045851">
    <property type="entry name" value="AMP-bd_C_sf"/>
</dbReference>
<dbReference type="EMBL" id="JANIIC010000013">
    <property type="protein sequence ID" value="MCQ8830178.1"/>
    <property type="molecule type" value="Genomic_DNA"/>
</dbReference>
<reference evidence="3" key="1">
    <citation type="submission" date="2022-06" db="EMBL/GenBank/DDBJ databases">
        <title>WGS of actinobacteria.</title>
        <authorList>
            <person name="Thawai C."/>
        </authorList>
    </citation>
    <scope>NUCLEOTIDE SEQUENCE</scope>
    <source>
        <strain evidence="3">DSM 42010</strain>
    </source>
</reference>
<evidence type="ECO:0000313" key="4">
    <source>
        <dbReference type="Proteomes" id="UP001142400"/>
    </source>
</evidence>
<dbReference type="Gene3D" id="3.40.50.980">
    <property type="match status" value="2"/>
</dbReference>
<dbReference type="Gene3D" id="3.40.50.1820">
    <property type="entry name" value="alpha/beta hydrolase"/>
    <property type="match status" value="1"/>
</dbReference>
<dbReference type="Gene3D" id="1.10.1200.10">
    <property type="entry name" value="ACP-like"/>
    <property type="match status" value="1"/>
</dbReference>
<name>A0A9X2LUU5_STRMQ</name>
<proteinExistence type="predicted"/>
<accession>A0A9X2LUU5</accession>
<feature type="region of interest" description="Disordered" evidence="1">
    <location>
        <begin position="1"/>
        <end position="27"/>
    </location>
</feature>
<dbReference type="InterPro" id="IPR001031">
    <property type="entry name" value="Thioesterase"/>
</dbReference>
<feature type="domain" description="Carrier" evidence="2">
    <location>
        <begin position="760"/>
        <end position="845"/>
    </location>
</feature>
<dbReference type="InterPro" id="IPR036736">
    <property type="entry name" value="ACP-like_sf"/>
</dbReference>
<dbReference type="InterPro" id="IPR009081">
    <property type="entry name" value="PP-bd_ACP"/>
</dbReference>
<dbReference type="Pfam" id="PF13193">
    <property type="entry name" value="AMP-binding_C"/>
    <property type="match status" value="1"/>
</dbReference>
<feature type="region of interest" description="Disordered" evidence="1">
    <location>
        <begin position="137"/>
        <end position="161"/>
    </location>
</feature>
<dbReference type="SUPFAM" id="SSF56801">
    <property type="entry name" value="Acetyl-CoA synthetase-like"/>
    <property type="match status" value="1"/>
</dbReference>
<dbReference type="GO" id="GO:0044550">
    <property type="term" value="P:secondary metabolite biosynthetic process"/>
    <property type="evidence" value="ECO:0007669"/>
    <property type="project" value="TreeGrafter"/>
</dbReference>
<evidence type="ECO:0000259" key="2">
    <source>
        <dbReference type="PROSITE" id="PS50075"/>
    </source>
</evidence>
<evidence type="ECO:0000256" key="1">
    <source>
        <dbReference type="SAM" id="MobiDB-lite"/>
    </source>
</evidence>
<gene>
    <name evidence="3" type="ORF">NQU54_14135</name>
</gene>
<dbReference type="PANTHER" id="PTHR45527:SF1">
    <property type="entry name" value="FATTY ACID SYNTHASE"/>
    <property type="match status" value="1"/>
</dbReference>
<dbReference type="GO" id="GO:0043041">
    <property type="term" value="P:amino acid activation for nonribosomal peptide biosynthetic process"/>
    <property type="evidence" value="ECO:0007669"/>
    <property type="project" value="TreeGrafter"/>
</dbReference>
<dbReference type="Pfam" id="PF00550">
    <property type="entry name" value="PP-binding"/>
    <property type="match status" value="1"/>
</dbReference>